<dbReference type="PROSITE" id="PS50012">
    <property type="entry name" value="RCC1_3"/>
    <property type="match status" value="6"/>
</dbReference>
<name>A0AAV9J1X5_CYACA</name>
<dbReference type="InterPro" id="IPR000408">
    <property type="entry name" value="Reg_chr_condens"/>
</dbReference>
<dbReference type="EMBL" id="JANCYW010000019">
    <property type="protein sequence ID" value="KAK4538607.1"/>
    <property type="molecule type" value="Genomic_DNA"/>
</dbReference>
<dbReference type="Pfam" id="PF00415">
    <property type="entry name" value="RCC1"/>
    <property type="match status" value="3"/>
</dbReference>
<reference evidence="4 5" key="1">
    <citation type="submission" date="2022-07" db="EMBL/GenBank/DDBJ databases">
        <title>Genome-wide signatures of adaptation to extreme environments.</title>
        <authorList>
            <person name="Cho C.H."/>
            <person name="Yoon H.S."/>
        </authorList>
    </citation>
    <scope>NUCLEOTIDE SEQUENCE [LARGE SCALE GENOMIC DNA]</scope>
    <source>
        <strain evidence="4 5">DBV 063 E5</strain>
    </source>
</reference>
<feature type="repeat" description="RCC1" evidence="2">
    <location>
        <begin position="315"/>
        <end position="395"/>
    </location>
</feature>
<proteinExistence type="predicted"/>
<dbReference type="PANTHER" id="PTHR22872">
    <property type="entry name" value="BTK-BINDING PROTEIN-RELATED"/>
    <property type="match status" value="1"/>
</dbReference>
<dbReference type="Gene3D" id="2.130.10.30">
    <property type="entry name" value="Regulator of chromosome condensation 1/beta-lactamase-inhibitor protein II"/>
    <property type="match status" value="3"/>
</dbReference>
<sequence>MRDVGRGDGADDVEEEKVGGDASHGTWAVYMWGRGKDHRLGLLLTAPVAVDVMEPTVLPSSGIDRWYGALSARARVAQVSCGGSHTALVMRDGGLFTVGHGLYGQLGLGPRIRRTNGLMRVCGVVVPEHSGRAEAGSGPGVPTPTTAAAAPSTTTRAAAAATTVSMPPVRAVTCGRYHCLACTPDGHVYAWGGGKNGRLGTGVELRSFLPWPIDRVYEPVPGQPMNVRRSRNIPTECRVAAVECGYHHSLVLSTDGALFSCGWGAHGQLGHGVQQDEPSLLRVTFYDAAGRPDPSVKVARVAGGDRHTLALTTDGRVFGFGSNEFGQLGLSGMPPPPPLPASSPAAELAHGPPPPAARVGNVYPKPVQLQGGALAGRRIVYVACGERHSVALSDQGEVICWGHGASGQLGLGAGVTAAATPQLMQAPTLRGSRVVHVCCGHESTLFMTADKRLFVTGSGEYGLLGVGPQAPRVSFEPLQARLPPQVVIDGVAMGHFHASLWGVRLREHGTPDPMPRYTALGRVGGSSSNSSSG</sequence>
<feature type="region of interest" description="Disordered" evidence="3">
    <location>
        <begin position="132"/>
        <end position="154"/>
    </location>
</feature>
<dbReference type="InterPro" id="IPR009091">
    <property type="entry name" value="RCC1/BLIP-II"/>
</dbReference>
<evidence type="ECO:0000313" key="5">
    <source>
        <dbReference type="Proteomes" id="UP001301350"/>
    </source>
</evidence>
<feature type="repeat" description="RCC1" evidence="2">
    <location>
        <begin position="93"/>
        <end position="185"/>
    </location>
</feature>
<comment type="caution">
    <text evidence="4">The sequence shown here is derived from an EMBL/GenBank/DDBJ whole genome shotgun (WGS) entry which is preliminary data.</text>
</comment>
<dbReference type="Proteomes" id="UP001301350">
    <property type="component" value="Unassembled WGS sequence"/>
</dbReference>
<protein>
    <submittedName>
        <fullName evidence="4">Uncharacterized protein</fullName>
    </submittedName>
</protein>
<feature type="repeat" description="RCC1" evidence="2">
    <location>
        <begin position="256"/>
        <end position="314"/>
    </location>
</feature>
<feature type="repeat" description="RCC1" evidence="2">
    <location>
        <begin position="186"/>
        <end position="255"/>
    </location>
</feature>
<evidence type="ECO:0000313" key="4">
    <source>
        <dbReference type="EMBL" id="KAK4538607.1"/>
    </source>
</evidence>
<organism evidence="4 5">
    <name type="scientific">Cyanidium caldarium</name>
    <name type="common">Red alga</name>
    <dbReference type="NCBI Taxonomy" id="2771"/>
    <lineage>
        <taxon>Eukaryota</taxon>
        <taxon>Rhodophyta</taxon>
        <taxon>Bangiophyceae</taxon>
        <taxon>Cyanidiales</taxon>
        <taxon>Cyanidiaceae</taxon>
        <taxon>Cyanidium</taxon>
    </lineage>
</organism>
<evidence type="ECO:0000256" key="2">
    <source>
        <dbReference type="PROSITE-ProRule" id="PRU00235"/>
    </source>
</evidence>
<feature type="repeat" description="RCC1" evidence="2">
    <location>
        <begin position="396"/>
        <end position="450"/>
    </location>
</feature>
<dbReference type="AlphaFoldDB" id="A0AAV9J1X5"/>
<feature type="region of interest" description="Disordered" evidence="3">
    <location>
        <begin position="511"/>
        <end position="533"/>
    </location>
</feature>
<dbReference type="PROSITE" id="PS00626">
    <property type="entry name" value="RCC1_2"/>
    <property type="match status" value="3"/>
</dbReference>
<evidence type="ECO:0000256" key="3">
    <source>
        <dbReference type="SAM" id="MobiDB-lite"/>
    </source>
</evidence>
<feature type="compositionally biased region" description="Low complexity" evidence="3">
    <location>
        <begin position="143"/>
        <end position="154"/>
    </location>
</feature>
<feature type="repeat" description="RCC1" evidence="2">
    <location>
        <begin position="27"/>
        <end position="92"/>
    </location>
</feature>
<dbReference type="SUPFAM" id="SSF50985">
    <property type="entry name" value="RCC1/BLIP-II"/>
    <property type="match status" value="1"/>
</dbReference>
<dbReference type="Pfam" id="PF13540">
    <property type="entry name" value="RCC1_2"/>
    <property type="match status" value="1"/>
</dbReference>
<accession>A0AAV9J1X5</accession>
<feature type="region of interest" description="Disordered" evidence="3">
    <location>
        <begin position="331"/>
        <end position="357"/>
    </location>
</feature>
<gene>
    <name evidence="4" type="ORF">CDCA_CDCA19G4632</name>
</gene>
<dbReference type="PRINTS" id="PR00633">
    <property type="entry name" value="RCCNDNSATION"/>
</dbReference>
<keyword evidence="1" id="KW-0677">Repeat</keyword>
<evidence type="ECO:0000256" key="1">
    <source>
        <dbReference type="ARBA" id="ARBA00022737"/>
    </source>
</evidence>
<dbReference type="InterPro" id="IPR051625">
    <property type="entry name" value="Signaling_Regulatory_Domain"/>
</dbReference>
<keyword evidence="5" id="KW-1185">Reference proteome</keyword>